<evidence type="ECO:0000256" key="7">
    <source>
        <dbReference type="ARBA" id="ARBA00023239"/>
    </source>
</evidence>
<keyword evidence="5" id="KW-0190">Covalent protein-DNA linkage</keyword>
<evidence type="ECO:0000256" key="1">
    <source>
        <dbReference type="ARBA" id="ARBA00008136"/>
    </source>
</evidence>
<dbReference type="SUPFAM" id="SSF143081">
    <property type="entry name" value="BB1717-like"/>
    <property type="match status" value="1"/>
</dbReference>
<keyword evidence="4 8" id="KW-0378">Hydrolase</keyword>
<dbReference type="PANTHER" id="PTHR13604">
    <property type="entry name" value="DC12-RELATED"/>
    <property type="match status" value="1"/>
</dbReference>
<evidence type="ECO:0000256" key="5">
    <source>
        <dbReference type="ARBA" id="ARBA00023124"/>
    </source>
</evidence>
<dbReference type="EC" id="3.4.-.-" evidence="8"/>
<keyword evidence="3" id="KW-0227">DNA damage</keyword>
<dbReference type="PANTHER" id="PTHR13604:SF0">
    <property type="entry name" value="ABASIC SITE PROCESSING PROTEIN HMCES"/>
    <property type="match status" value="1"/>
</dbReference>
<name>A0A1Z3UCE3_BREVE</name>
<protein>
    <recommendedName>
        <fullName evidence="8">Abasic site processing protein</fullName>
        <ecNumber evidence="8">3.4.-.-</ecNumber>
    </recommendedName>
</protein>
<keyword evidence="2 8" id="KW-0645">Protease</keyword>
<dbReference type="KEGG" id="bvc:CEP68_16410"/>
<evidence type="ECO:0000313" key="9">
    <source>
        <dbReference type="EMBL" id="ASE40938.1"/>
    </source>
</evidence>
<proteinExistence type="inferred from homology"/>
<dbReference type="Proteomes" id="UP000197050">
    <property type="component" value="Chromosome"/>
</dbReference>
<evidence type="ECO:0000256" key="6">
    <source>
        <dbReference type="ARBA" id="ARBA00023125"/>
    </source>
</evidence>
<evidence type="ECO:0000256" key="3">
    <source>
        <dbReference type="ARBA" id="ARBA00022763"/>
    </source>
</evidence>
<accession>A0A1Z3UCE3</accession>
<evidence type="ECO:0000313" key="10">
    <source>
        <dbReference type="Proteomes" id="UP000197050"/>
    </source>
</evidence>
<sequence length="214" mass="24062">MCGRFETTGKFTWAEIYEALSTIAPVTTPPLNLQPDDDVRPTTMQATARLESDGWVVERMRWGLVPHWRTGKPLKDTEKGKDDGFKLSTFNARSETCAGTATFREAYAKRRCIIPASAWFEWTGDKGAKTKHRFARADGDLLWFAGLWDHVITPDAGEFGSFTILTGPSTGWLGDYHTRAPVILDPHDWEAWLDPSVDARDLFAAVRPERFVLG</sequence>
<dbReference type="AlphaFoldDB" id="A0A1Z3UCE3"/>
<dbReference type="GO" id="GO:0008233">
    <property type="term" value="F:peptidase activity"/>
    <property type="evidence" value="ECO:0007669"/>
    <property type="project" value="UniProtKB-KW"/>
</dbReference>
<dbReference type="GO" id="GO:0016829">
    <property type="term" value="F:lyase activity"/>
    <property type="evidence" value="ECO:0007669"/>
    <property type="project" value="UniProtKB-KW"/>
</dbReference>
<dbReference type="Pfam" id="PF02586">
    <property type="entry name" value="SRAP"/>
    <property type="match status" value="1"/>
</dbReference>
<comment type="similarity">
    <text evidence="1 8">Belongs to the SOS response-associated peptidase family.</text>
</comment>
<dbReference type="InterPro" id="IPR003738">
    <property type="entry name" value="SRAP"/>
</dbReference>
<organism evidence="9 10">
    <name type="scientific">Brevundimonas vesicularis</name>
    <name type="common">Pseudomonas vesicularis</name>
    <dbReference type="NCBI Taxonomy" id="41276"/>
    <lineage>
        <taxon>Bacteria</taxon>
        <taxon>Pseudomonadati</taxon>
        <taxon>Pseudomonadota</taxon>
        <taxon>Alphaproteobacteria</taxon>
        <taxon>Caulobacterales</taxon>
        <taxon>Caulobacteraceae</taxon>
        <taxon>Brevundimonas</taxon>
    </lineage>
</organism>
<dbReference type="EMBL" id="CP022048">
    <property type="protein sequence ID" value="ASE40938.1"/>
    <property type="molecule type" value="Genomic_DNA"/>
</dbReference>
<dbReference type="GeneID" id="34014153"/>
<dbReference type="RefSeq" id="WP_088582865.1">
    <property type="nucleotide sequence ID" value="NZ_CP022048.2"/>
</dbReference>
<gene>
    <name evidence="9" type="ORF">CEP68_16410</name>
</gene>
<evidence type="ECO:0000256" key="4">
    <source>
        <dbReference type="ARBA" id="ARBA00022801"/>
    </source>
</evidence>
<dbReference type="InterPro" id="IPR036590">
    <property type="entry name" value="SRAP-like"/>
</dbReference>
<dbReference type="Gene3D" id="3.90.1680.10">
    <property type="entry name" value="SOS response associated peptidase-like"/>
    <property type="match status" value="1"/>
</dbReference>
<keyword evidence="6" id="KW-0238">DNA-binding</keyword>
<dbReference type="GO" id="GO:0006508">
    <property type="term" value="P:proteolysis"/>
    <property type="evidence" value="ECO:0007669"/>
    <property type="project" value="UniProtKB-KW"/>
</dbReference>
<dbReference type="GO" id="GO:0106300">
    <property type="term" value="P:protein-DNA covalent cross-linking repair"/>
    <property type="evidence" value="ECO:0007669"/>
    <property type="project" value="InterPro"/>
</dbReference>
<evidence type="ECO:0000256" key="2">
    <source>
        <dbReference type="ARBA" id="ARBA00022670"/>
    </source>
</evidence>
<dbReference type="GO" id="GO:0003697">
    <property type="term" value="F:single-stranded DNA binding"/>
    <property type="evidence" value="ECO:0007669"/>
    <property type="project" value="InterPro"/>
</dbReference>
<reference evidence="10" key="1">
    <citation type="submission" date="2017-06" db="EMBL/GenBank/DDBJ databases">
        <title>FDA dAtabase for Regulatory Grade micrObial Sequences (FDA-ARGOS): Supporting development and validation of Infectious Disease Dx tests.</title>
        <authorList>
            <person name="Minogue T."/>
            <person name="Wolcott M."/>
            <person name="Wasieloski L."/>
            <person name="Aguilar W."/>
            <person name="Moore D."/>
            <person name="Tallon L."/>
            <person name="Sadzewicz L."/>
            <person name="Sengamalay N."/>
            <person name="Ott S."/>
            <person name="Godinez A."/>
            <person name="Nagaraj S."/>
            <person name="Nadendla S."/>
            <person name="Geyer C."/>
            <person name="Sichtig H."/>
        </authorList>
    </citation>
    <scope>NUCLEOTIDE SEQUENCE [LARGE SCALE GENOMIC DNA]</scope>
    <source>
        <strain evidence="10">FDAARGOS_289</strain>
    </source>
</reference>
<keyword evidence="7" id="KW-0456">Lyase</keyword>
<evidence type="ECO:0000256" key="8">
    <source>
        <dbReference type="RuleBase" id="RU364100"/>
    </source>
</evidence>